<keyword evidence="3" id="KW-1185">Reference proteome</keyword>
<reference evidence="3" key="1">
    <citation type="journal article" date="2019" name="Int. J. Syst. Evol. Microbiol.">
        <title>The Global Catalogue of Microorganisms (GCM) 10K type strain sequencing project: providing services to taxonomists for standard genome sequencing and annotation.</title>
        <authorList>
            <consortium name="The Broad Institute Genomics Platform"/>
            <consortium name="The Broad Institute Genome Sequencing Center for Infectious Disease"/>
            <person name="Wu L."/>
            <person name="Ma J."/>
        </authorList>
    </citation>
    <scope>NUCLEOTIDE SEQUENCE [LARGE SCALE GENOMIC DNA]</scope>
    <source>
        <strain evidence="3">ICMP 6774ER</strain>
    </source>
</reference>
<organism evidence="2 3">
    <name type="scientific">Nonomuraea mangrovi</name>
    <dbReference type="NCBI Taxonomy" id="2316207"/>
    <lineage>
        <taxon>Bacteria</taxon>
        <taxon>Bacillati</taxon>
        <taxon>Actinomycetota</taxon>
        <taxon>Actinomycetes</taxon>
        <taxon>Streptosporangiales</taxon>
        <taxon>Streptosporangiaceae</taxon>
        <taxon>Nonomuraea</taxon>
    </lineage>
</organism>
<dbReference type="Pfam" id="PF00581">
    <property type="entry name" value="Rhodanese"/>
    <property type="match status" value="1"/>
</dbReference>
<dbReference type="Gene3D" id="3.10.450.50">
    <property type="match status" value="1"/>
</dbReference>
<gene>
    <name evidence="2" type="ORF">ACFSKW_44070</name>
</gene>
<dbReference type="Proteomes" id="UP001597368">
    <property type="component" value="Unassembled WGS sequence"/>
</dbReference>
<dbReference type="InterPro" id="IPR036873">
    <property type="entry name" value="Rhodanese-like_dom_sf"/>
</dbReference>
<name>A0ABW4TDM5_9ACTN</name>
<dbReference type="CDD" id="cd00158">
    <property type="entry name" value="RHOD"/>
    <property type="match status" value="1"/>
</dbReference>
<proteinExistence type="predicted"/>
<feature type="domain" description="Rhodanese" evidence="1">
    <location>
        <begin position="147"/>
        <end position="239"/>
    </location>
</feature>
<dbReference type="InterPro" id="IPR027843">
    <property type="entry name" value="DUF4440"/>
</dbReference>
<dbReference type="PROSITE" id="PS50206">
    <property type="entry name" value="RHODANESE_3"/>
    <property type="match status" value="1"/>
</dbReference>
<evidence type="ECO:0000313" key="3">
    <source>
        <dbReference type="Proteomes" id="UP001597368"/>
    </source>
</evidence>
<evidence type="ECO:0000313" key="2">
    <source>
        <dbReference type="EMBL" id="MFD1938474.1"/>
    </source>
</evidence>
<dbReference type="SMART" id="SM00450">
    <property type="entry name" value="RHOD"/>
    <property type="match status" value="1"/>
</dbReference>
<accession>A0ABW4TDM5</accession>
<dbReference type="SUPFAM" id="SSF54427">
    <property type="entry name" value="NTF2-like"/>
    <property type="match status" value="1"/>
</dbReference>
<dbReference type="Gene3D" id="3.40.250.10">
    <property type="entry name" value="Rhodanese-like domain"/>
    <property type="match status" value="1"/>
</dbReference>
<sequence>MSSQQQVLDLLHRWAGAELHGDADAFDDLLSADFTGIGPVGFVLDKHQWAGRHRGDLTNHHFEIREPHVRLHGDSAIVGGVQEQRTSVMGRQVDDSFRLTLLAVRQDDRWVIANIQLSGPLQSPSAPPPFARQAGPASREELQAAIKGESVTVVDALPAPVYRRRHLPGALNLTAEDASRSAAELLPDRSAPIVAYSTDTACERGPALVAELKRLGYRNVRLYADGIEDWAGAGLPLESA</sequence>
<dbReference type="InterPro" id="IPR001763">
    <property type="entry name" value="Rhodanese-like_dom"/>
</dbReference>
<comment type="caution">
    <text evidence="2">The sequence shown here is derived from an EMBL/GenBank/DDBJ whole genome shotgun (WGS) entry which is preliminary data.</text>
</comment>
<evidence type="ECO:0000259" key="1">
    <source>
        <dbReference type="PROSITE" id="PS50206"/>
    </source>
</evidence>
<dbReference type="InterPro" id="IPR032710">
    <property type="entry name" value="NTF2-like_dom_sf"/>
</dbReference>
<dbReference type="RefSeq" id="WP_379580518.1">
    <property type="nucleotide sequence ID" value="NZ_JBHUFV010000068.1"/>
</dbReference>
<dbReference type="EMBL" id="JBHUFV010000068">
    <property type="protein sequence ID" value="MFD1938474.1"/>
    <property type="molecule type" value="Genomic_DNA"/>
</dbReference>
<dbReference type="Pfam" id="PF14534">
    <property type="entry name" value="DUF4440"/>
    <property type="match status" value="1"/>
</dbReference>
<dbReference type="SUPFAM" id="SSF52821">
    <property type="entry name" value="Rhodanese/Cell cycle control phosphatase"/>
    <property type="match status" value="1"/>
</dbReference>
<protein>
    <submittedName>
        <fullName evidence="2">DUF4440 domain-containing protein</fullName>
    </submittedName>
</protein>